<comment type="similarity">
    <text evidence="1 5 6">Belongs to the peptidase S8 family.</text>
</comment>
<dbReference type="GO" id="GO:0004252">
    <property type="term" value="F:serine-type endopeptidase activity"/>
    <property type="evidence" value="ECO:0007669"/>
    <property type="project" value="UniProtKB-UniRule"/>
</dbReference>
<gene>
    <name evidence="9" type="ORF">C4520_05035</name>
</gene>
<dbReference type="PROSITE" id="PS00138">
    <property type="entry name" value="SUBTILASE_SER"/>
    <property type="match status" value="1"/>
</dbReference>
<dbReference type="InterPro" id="IPR015500">
    <property type="entry name" value="Peptidase_S8_subtilisin-rel"/>
</dbReference>
<feature type="domain" description="Fervidolysin-like N-terminal prodomain" evidence="8">
    <location>
        <begin position="42"/>
        <end position="115"/>
    </location>
</feature>
<dbReference type="PROSITE" id="PS00136">
    <property type="entry name" value="SUBTILASE_ASP"/>
    <property type="match status" value="1"/>
</dbReference>
<dbReference type="InterPro" id="IPR051048">
    <property type="entry name" value="Peptidase_S8/S53_subtilisin"/>
</dbReference>
<dbReference type="PANTHER" id="PTHR43399">
    <property type="entry name" value="SUBTILISIN-RELATED"/>
    <property type="match status" value="1"/>
</dbReference>
<dbReference type="InterPro" id="IPR036852">
    <property type="entry name" value="Peptidase_S8/S53_dom_sf"/>
</dbReference>
<evidence type="ECO:0000256" key="1">
    <source>
        <dbReference type="ARBA" id="ARBA00011073"/>
    </source>
</evidence>
<dbReference type="NCBIfam" id="NF041770">
    <property type="entry name" value="CFI_box_CTERM"/>
    <property type="match status" value="1"/>
</dbReference>
<evidence type="ECO:0000256" key="6">
    <source>
        <dbReference type="RuleBase" id="RU003355"/>
    </source>
</evidence>
<dbReference type="PROSITE" id="PS51892">
    <property type="entry name" value="SUBTILASE"/>
    <property type="match status" value="1"/>
</dbReference>
<organism evidence="9 10">
    <name type="scientific">Abyssobacteria bacterium (strain SURF_5)</name>
    <dbReference type="NCBI Taxonomy" id="2093360"/>
    <lineage>
        <taxon>Bacteria</taxon>
        <taxon>Pseudomonadati</taxon>
        <taxon>Candidatus Hydrogenedentota</taxon>
        <taxon>Candidatus Abyssobacteria</taxon>
    </lineage>
</organism>
<dbReference type="Pfam" id="PF22148">
    <property type="entry name" value="Fervidolysin_NPro-like"/>
    <property type="match status" value="1"/>
</dbReference>
<dbReference type="Gene3D" id="3.40.50.200">
    <property type="entry name" value="Peptidase S8/S53 domain"/>
    <property type="match status" value="1"/>
</dbReference>
<protein>
    <submittedName>
        <fullName evidence="9">Uncharacterized protein</fullName>
    </submittedName>
</protein>
<dbReference type="PRINTS" id="PR00723">
    <property type="entry name" value="SUBTILISIN"/>
</dbReference>
<feature type="active site" description="Charge relay system" evidence="5">
    <location>
        <position position="468"/>
    </location>
</feature>
<evidence type="ECO:0000256" key="4">
    <source>
        <dbReference type="ARBA" id="ARBA00022825"/>
    </source>
</evidence>
<feature type="domain" description="Peptidase S8/S53" evidence="7">
    <location>
        <begin position="154"/>
        <end position="491"/>
    </location>
</feature>
<comment type="caution">
    <text evidence="9">The sequence shown here is derived from an EMBL/GenBank/DDBJ whole genome shotgun (WGS) entry which is preliminary data.</text>
</comment>
<dbReference type="Proteomes" id="UP000265882">
    <property type="component" value="Unassembled WGS sequence"/>
</dbReference>
<evidence type="ECO:0000313" key="9">
    <source>
        <dbReference type="EMBL" id="RJP24058.1"/>
    </source>
</evidence>
<name>A0A3A4NU17_ABYX5</name>
<keyword evidence="4 5" id="KW-0720">Serine protease</keyword>
<dbReference type="InterPro" id="IPR000209">
    <property type="entry name" value="Peptidase_S8/S53_dom"/>
</dbReference>
<dbReference type="Pfam" id="PF00082">
    <property type="entry name" value="Peptidase_S8"/>
    <property type="match status" value="1"/>
</dbReference>
<feature type="active site" description="Charge relay system" evidence="5">
    <location>
        <position position="160"/>
    </location>
</feature>
<keyword evidence="3 5" id="KW-0378">Hydrolase</keyword>
<feature type="active site" description="Charge relay system" evidence="5">
    <location>
        <position position="291"/>
    </location>
</feature>
<dbReference type="InterPro" id="IPR022398">
    <property type="entry name" value="Peptidase_S8_His-AS"/>
</dbReference>
<evidence type="ECO:0000259" key="8">
    <source>
        <dbReference type="Pfam" id="PF22148"/>
    </source>
</evidence>
<dbReference type="EMBL" id="QZKU01000041">
    <property type="protein sequence ID" value="RJP24058.1"/>
    <property type="molecule type" value="Genomic_DNA"/>
</dbReference>
<evidence type="ECO:0000256" key="3">
    <source>
        <dbReference type="ARBA" id="ARBA00022801"/>
    </source>
</evidence>
<dbReference type="GO" id="GO:0006508">
    <property type="term" value="P:proteolysis"/>
    <property type="evidence" value="ECO:0007669"/>
    <property type="project" value="UniProtKB-KW"/>
</dbReference>
<evidence type="ECO:0000256" key="2">
    <source>
        <dbReference type="ARBA" id="ARBA00022670"/>
    </source>
</evidence>
<dbReference type="InterPro" id="IPR049886">
    <property type="entry name" value="CFI_box_CTERM_dom"/>
</dbReference>
<evidence type="ECO:0000259" key="7">
    <source>
        <dbReference type="Pfam" id="PF00082"/>
    </source>
</evidence>
<evidence type="ECO:0000256" key="5">
    <source>
        <dbReference type="PROSITE-ProRule" id="PRU01240"/>
    </source>
</evidence>
<dbReference type="InterPro" id="IPR013783">
    <property type="entry name" value="Ig-like_fold"/>
</dbReference>
<accession>A0A3A4NU17</accession>
<dbReference type="Gene3D" id="2.60.40.10">
    <property type="entry name" value="Immunoglobulins"/>
    <property type="match status" value="1"/>
</dbReference>
<dbReference type="InterPro" id="IPR023828">
    <property type="entry name" value="Peptidase_S8_Ser-AS"/>
</dbReference>
<keyword evidence="2 5" id="KW-0645">Protease</keyword>
<proteinExistence type="inferred from homology"/>
<dbReference type="PROSITE" id="PS00137">
    <property type="entry name" value="SUBTILASE_HIS"/>
    <property type="match status" value="1"/>
</dbReference>
<reference evidence="9 10" key="1">
    <citation type="journal article" date="2017" name="ISME J.">
        <title>Energy and carbon metabolisms in a deep terrestrial subsurface fluid microbial community.</title>
        <authorList>
            <person name="Momper L."/>
            <person name="Jungbluth S.P."/>
            <person name="Lee M.D."/>
            <person name="Amend J.P."/>
        </authorList>
    </citation>
    <scope>NUCLEOTIDE SEQUENCE [LARGE SCALE GENOMIC DNA]</scope>
    <source>
        <strain evidence="9">SURF_5</strain>
    </source>
</reference>
<dbReference type="InterPro" id="IPR054399">
    <property type="entry name" value="Fervidolysin-like_N_prodom"/>
</dbReference>
<dbReference type="AlphaFoldDB" id="A0A3A4NU17"/>
<dbReference type="InterPro" id="IPR023827">
    <property type="entry name" value="Peptidase_S8_Asp-AS"/>
</dbReference>
<sequence length="907" mass="96261">MEKRLKVSFLVGIFLIPALIALISIAEKTQSDASPADPSFSISPGAAYNEGELLVTWKEGTAPDVSSRANASLGASTIRETGRNIELVKLPADLSVPEAISLYASNPDVLYASPNYYRFSQLEPTDESFWGFQFNMRSIDAPGAWDHTTGDPDLVIVVLDTGVDYTHPDLAPNMWVNEDELINDAGGNLIARMLNGIDEAEDTDTIADDFDGQTLADGWGPRVTGGWLPILDFNGVDDDGDGIVDDFDGVALDGVSSDSNIYIDDIFGINSIIEDPLTNPRAGDPMDDHGHGTSVAGIIGAVRNSWGLVGVNWYVKIMACKFISASGEGTVFSELAALNYINFMAKSEGVPIIAVNASFIGAGFHINERDSIDLLRSQNGIAFVAAAGNAFDPALGSLPQVDIDEMPLYPAGYYLPNLITTTALNRDATLASFAFYGNNRVMIGAPGTELYSTLPGGLFAPGTLNGTSFAAPHVTGALGLVFANNPLWAPLTHWSQARNRILSGGVLNDRDASFTVTGRRLDVNRAVGLCMAGMEIQARLLPATSQYKVWWDSAGEIGQRLVPGRNQITAICNSTGTFSFPITFSALHINCGDSAGGTVTVSIPGSTNVTLTDTGPPHDLVANDGVFTGRWQPPTTEGVFTATMQNIGTTAGLYNDSFTIYVIRNDNPLSPFPTVVAEAGSPVTAMATTPATLDGSLSGGISVISGTIEEYHLKPVLYSWSSLTPGGPVLQESDTPFPTFDAPAFIEPPPGEDPEPLNTYIFELTVMSAETGETDTDTVTLQVVPFVPPGGGGGGGSPCFIATAAYGSEDTRQLTILRDFRDQYLLPNWAGRSFVKLYYHVSPPIASVIVEHSTLQAVVRAALIPLVAFANAVLVTSSAQKAIVVLSLLILAGMIAMRGERAETSRF</sequence>
<dbReference type="SUPFAM" id="SSF52743">
    <property type="entry name" value="Subtilisin-like"/>
    <property type="match status" value="1"/>
</dbReference>
<evidence type="ECO:0000313" key="10">
    <source>
        <dbReference type="Proteomes" id="UP000265882"/>
    </source>
</evidence>
<dbReference type="PANTHER" id="PTHR43399:SF4">
    <property type="entry name" value="CELL WALL-ASSOCIATED PROTEASE"/>
    <property type="match status" value="1"/>
</dbReference>